<keyword evidence="2" id="KW-1185">Reference proteome</keyword>
<sequence>MIFTNPKPLYGQLEELLRTRGRGGAVKVQDAAGLIAMKVNFKANNTLVGQWLEGCYVVASYGTPLLVLTKRGAVVNKTEYGDTTTQHQALVWDALTLLPFEPKLVEAEKFWETVREQGTKND</sequence>
<organism evidence="1 2">
    <name type="scientific">Arthrobacter phage Molivia</name>
    <dbReference type="NCBI Taxonomy" id="2015839"/>
    <lineage>
        <taxon>Viruses</taxon>
        <taxon>Duplodnaviria</taxon>
        <taxon>Heunggongvirae</taxon>
        <taxon>Uroviricota</taxon>
        <taxon>Caudoviricetes</taxon>
        <taxon>Amigovirus</taxon>
        <taxon>Amigovirus molivia</taxon>
    </lineage>
</organism>
<dbReference type="Proteomes" id="UP000225204">
    <property type="component" value="Segment"/>
</dbReference>
<proteinExistence type="predicted"/>
<evidence type="ECO:0000313" key="2">
    <source>
        <dbReference type="Proteomes" id="UP000225204"/>
    </source>
</evidence>
<evidence type="ECO:0000313" key="1">
    <source>
        <dbReference type="EMBL" id="ASX99303.1"/>
    </source>
</evidence>
<dbReference type="GeneID" id="40086294"/>
<dbReference type="RefSeq" id="YP_009610204.1">
    <property type="nucleotide sequence ID" value="NC_042001.1"/>
</dbReference>
<name>A0A286S2E8_9CAUD</name>
<gene>
    <name evidence="1" type="primary">82</name>
    <name evidence="1" type="ORF">SEA_MOLIVIA_82</name>
</gene>
<accession>A0A286S2E8</accession>
<reference evidence="2" key="1">
    <citation type="submission" date="2017-06" db="EMBL/GenBank/DDBJ databases">
        <authorList>
            <person name="Kim H.J."/>
            <person name="Triplett B.A."/>
        </authorList>
    </citation>
    <scope>NUCLEOTIDE SEQUENCE [LARGE SCALE GENOMIC DNA]</scope>
</reference>
<dbReference type="EMBL" id="MF185731">
    <property type="protein sequence ID" value="ASX99303.1"/>
    <property type="molecule type" value="Genomic_DNA"/>
</dbReference>
<protein>
    <submittedName>
        <fullName evidence="1">Uncharacterized protein</fullName>
    </submittedName>
</protein>
<dbReference type="KEGG" id="vg:40086294"/>
<dbReference type="OrthoDB" id="32697at10239"/>